<reference evidence="6 7" key="1">
    <citation type="submission" date="2016-07" db="EMBL/GenBank/DDBJ databases">
        <title>Pervasive Adenine N6-methylation of Active Genes in Fungi.</title>
        <authorList>
            <consortium name="DOE Joint Genome Institute"/>
            <person name="Mondo S.J."/>
            <person name="Dannebaum R.O."/>
            <person name="Kuo R.C."/>
            <person name="Labutti K."/>
            <person name="Haridas S."/>
            <person name="Kuo A."/>
            <person name="Salamov A."/>
            <person name="Ahrendt S.R."/>
            <person name="Lipzen A."/>
            <person name="Sullivan W."/>
            <person name="Andreopoulos W.B."/>
            <person name="Clum A."/>
            <person name="Lindquist E."/>
            <person name="Daum C."/>
            <person name="Ramamoorthy G.K."/>
            <person name="Gryganskyi A."/>
            <person name="Culley D."/>
            <person name="Magnuson J.K."/>
            <person name="James T.Y."/>
            <person name="O'Malley M.A."/>
            <person name="Stajich J.E."/>
            <person name="Spatafora J.W."/>
            <person name="Visel A."/>
            <person name="Grigoriev I.V."/>
        </authorList>
    </citation>
    <scope>NUCLEOTIDE SEQUENCE [LARGE SCALE GENOMIC DNA]</scope>
    <source>
        <strain evidence="6 7">JEL800</strain>
    </source>
</reference>
<name>A0A1Y2BWX5_9FUNG</name>
<dbReference type="PANTHER" id="PTHR23023">
    <property type="entry name" value="DIMETHYLANILINE MONOOXYGENASE"/>
    <property type="match status" value="1"/>
</dbReference>
<dbReference type="STRING" id="329046.A0A1Y2BWX5"/>
<dbReference type="InterPro" id="IPR020946">
    <property type="entry name" value="Flavin_mOase-like"/>
</dbReference>
<dbReference type="SUPFAM" id="SSF51905">
    <property type="entry name" value="FAD/NAD(P)-binding domain"/>
    <property type="match status" value="2"/>
</dbReference>
<keyword evidence="2" id="KW-0285">Flavoprotein</keyword>
<keyword evidence="3" id="KW-0274">FAD</keyword>
<comment type="similarity">
    <text evidence="1">Belongs to the FMO family.</text>
</comment>
<comment type="caution">
    <text evidence="6">The sequence shown here is derived from an EMBL/GenBank/DDBJ whole genome shotgun (WGS) entry which is preliminary data.</text>
</comment>
<evidence type="ECO:0000256" key="4">
    <source>
        <dbReference type="ARBA" id="ARBA00022857"/>
    </source>
</evidence>
<evidence type="ECO:0000256" key="5">
    <source>
        <dbReference type="ARBA" id="ARBA00023002"/>
    </source>
</evidence>
<keyword evidence="7" id="KW-1185">Reference proteome</keyword>
<dbReference type="GO" id="GO:0050661">
    <property type="term" value="F:NADP binding"/>
    <property type="evidence" value="ECO:0007669"/>
    <property type="project" value="InterPro"/>
</dbReference>
<dbReference type="AlphaFoldDB" id="A0A1Y2BWX5"/>
<organism evidence="6 7">
    <name type="scientific">Rhizoclosmatium globosum</name>
    <dbReference type="NCBI Taxonomy" id="329046"/>
    <lineage>
        <taxon>Eukaryota</taxon>
        <taxon>Fungi</taxon>
        <taxon>Fungi incertae sedis</taxon>
        <taxon>Chytridiomycota</taxon>
        <taxon>Chytridiomycota incertae sedis</taxon>
        <taxon>Chytridiomycetes</taxon>
        <taxon>Chytridiales</taxon>
        <taxon>Chytriomycetaceae</taxon>
        <taxon>Rhizoclosmatium</taxon>
    </lineage>
</organism>
<evidence type="ECO:0000256" key="1">
    <source>
        <dbReference type="ARBA" id="ARBA00009183"/>
    </source>
</evidence>
<dbReference type="PRINTS" id="PR00370">
    <property type="entry name" value="FMOXYGENASE"/>
</dbReference>
<evidence type="ECO:0000256" key="2">
    <source>
        <dbReference type="ARBA" id="ARBA00022630"/>
    </source>
</evidence>
<dbReference type="InterPro" id="IPR000960">
    <property type="entry name" value="Flavin_mOase"/>
</dbReference>
<dbReference type="Gene3D" id="3.50.50.60">
    <property type="entry name" value="FAD/NAD(P)-binding domain"/>
    <property type="match status" value="1"/>
</dbReference>
<dbReference type="InterPro" id="IPR036188">
    <property type="entry name" value="FAD/NAD-bd_sf"/>
</dbReference>
<gene>
    <name evidence="6" type="ORF">BCR33DRAFT_853431</name>
</gene>
<sequence>MHIAVIGAGPYGLAFARQRSTTDLTLPCLRSKIKLEVFGIQLIRLPNFRSNTYQSYYFAEFPHVRRPPAHPTKQQLQPYFAAYAERYGVMKRIRFGHTVLSIEERGDGERGWGLVVRDDRTGHVSRETFGYVVNAQGSFSSCPNVPYVEGRDSFQGKVLHSSEVKDETILSTGNVVLLGFGRSGLDFSVRSVKNRKAGDHGETHLVARTPRWLIPQYILGIHADYLLYNRMSTAMMTAWFHLGFEKLIHGEDKPKSDECDPVGNTSFVARAFWGFIQFAVRVSCGLWKGNPLLPKHQVQIAMEPAGFYSLARKNKIKTHIGVSIAKLQDRQVFLTDGLLPKSKEYLLEKDGIYLYRHLVHPDLKDMAFMGKNHSLLSIPIAELTAHWITANLREELQYPPEKPSLNPSKLFANGSQYLDELCVDLGVTPFRKIKRVGGWWNPFGLLFEAFGACGPRIMSFQWFAVSWLLLRNPEEGLERTVIIG</sequence>
<dbReference type="Proteomes" id="UP000193642">
    <property type="component" value="Unassembled WGS sequence"/>
</dbReference>
<dbReference type="EMBL" id="MCGO01000040">
    <property type="protein sequence ID" value="ORY39269.1"/>
    <property type="molecule type" value="Genomic_DNA"/>
</dbReference>
<proteinExistence type="inferred from homology"/>
<accession>A0A1Y2BWX5</accession>
<protein>
    <submittedName>
        <fullName evidence="6">FAD/NAD(P)-binding domain-containing protein</fullName>
    </submittedName>
</protein>
<dbReference type="InterPro" id="IPR050346">
    <property type="entry name" value="FMO-like"/>
</dbReference>
<dbReference type="GO" id="GO:0050660">
    <property type="term" value="F:flavin adenine dinucleotide binding"/>
    <property type="evidence" value="ECO:0007669"/>
    <property type="project" value="InterPro"/>
</dbReference>
<evidence type="ECO:0000256" key="3">
    <source>
        <dbReference type="ARBA" id="ARBA00022827"/>
    </source>
</evidence>
<dbReference type="Pfam" id="PF00743">
    <property type="entry name" value="FMO-like"/>
    <property type="match status" value="1"/>
</dbReference>
<keyword evidence="4" id="KW-0521">NADP</keyword>
<evidence type="ECO:0000313" key="6">
    <source>
        <dbReference type="EMBL" id="ORY39269.1"/>
    </source>
</evidence>
<evidence type="ECO:0000313" key="7">
    <source>
        <dbReference type="Proteomes" id="UP000193642"/>
    </source>
</evidence>
<keyword evidence="5" id="KW-0560">Oxidoreductase</keyword>
<dbReference type="OrthoDB" id="66881at2759"/>
<dbReference type="GO" id="GO:0004499">
    <property type="term" value="F:N,N-dimethylaniline monooxygenase activity"/>
    <property type="evidence" value="ECO:0007669"/>
    <property type="project" value="InterPro"/>
</dbReference>